<dbReference type="Gene3D" id="1.10.3720.10">
    <property type="entry name" value="MetI-like"/>
    <property type="match status" value="1"/>
</dbReference>
<dbReference type="InterPro" id="IPR050809">
    <property type="entry name" value="UgpAE/MalFG_permease"/>
</dbReference>
<protein>
    <submittedName>
        <fullName evidence="9">Sugar ABC transporter permease</fullName>
    </submittedName>
</protein>
<evidence type="ECO:0000256" key="1">
    <source>
        <dbReference type="ARBA" id="ARBA00004651"/>
    </source>
</evidence>
<evidence type="ECO:0000256" key="6">
    <source>
        <dbReference type="ARBA" id="ARBA00023136"/>
    </source>
</evidence>
<dbReference type="PANTHER" id="PTHR43227">
    <property type="entry name" value="BLL4140 PROTEIN"/>
    <property type="match status" value="1"/>
</dbReference>
<feature type="transmembrane region" description="Helical" evidence="7">
    <location>
        <begin position="12"/>
        <end position="32"/>
    </location>
</feature>
<evidence type="ECO:0000313" key="9">
    <source>
        <dbReference type="EMBL" id="MCM4075975.1"/>
    </source>
</evidence>
<dbReference type="InterPro" id="IPR035906">
    <property type="entry name" value="MetI-like_sf"/>
</dbReference>
<reference evidence="9 10" key="1">
    <citation type="submission" date="2022-06" db="EMBL/GenBank/DDBJ databases">
        <title>Actinoplanes abujensis sp. nov., isolated from Nigerian arid soil.</title>
        <authorList>
            <person name="Ding P."/>
        </authorList>
    </citation>
    <scope>NUCLEOTIDE SEQUENCE [LARGE SCALE GENOMIC DNA]</scope>
    <source>
        <strain evidence="10">TRM88002</strain>
        <plasmid evidence="9">p1</plasmid>
    </source>
</reference>
<evidence type="ECO:0000256" key="4">
    <source>
        <dbReference type="ARBA" id="ARBA00022692"/>
    </source>
</evidence>
<sequence>MFNTASTTPEKILQMLAALLLFAAVMGVILFIAGRFGGRKGDRVVAYLYLLPVILLLAVGLIYPGLRTIYQSFFDAAGDAFIGFDNYGTIFTDPDQLTVLRNTVFWVVLTPFVATAIGLVYAILVDKSRFESFAKTLIFLPMSISFVAASVIWKFMYEFRPDQGNVKQIGLINQLIVWLGGEPVQLLIESPLNSLLLIVVMIWIQAGFAMTILSAAIKAIPDDIIEAARLDGVNAWSMFRKITLPSVQPTVVVVLTTIGIGTLKVFDIVRTMTGGNFNTSVVANEFYRQTFNADNQGLGAALATLLFLLVIPIVWYNIRSLRQSEAR</sequence>
<dbReference type="Pfam" id="PF00528">
    <property type="entry name" value="BPD_transp_1"/>
    <property type="match status" value="1"/>
</dbReference>
<keyword evidence="3" id="KW-1003">Cell membrane</keyword>
<feature type="transmembrane region" description="Helical" evidence="7">
    <location>
        <begin position="242"/>
        <end position="263"/>
    </location>
</feature>
<keyword evidence="5 7" id="KW-1133">Transmembrane helix</keyword>
<comment type="subcellular location">
    <subcellularLocation>
        <location evidence="1 7">Cell membrane</location>
        <topology evidence="1 7">Multi-pass membrane protein</topology>
    </subcellularLocation>
</comment>
<feature type="transmembrane region" description="Helical" evidence="7">
    <location>
        <begin position="104"/>
        <end position="125"/>
    </location>
</feature>
<feature type="transmembrane region" description="Helical" evidence="7">
    <location>
        <begin position="195"/>
        <end position="221"/>
    </location>
</feature>
<keyword evidence="9" id="KW-0614">Plasmid</keyword>
<dbReference type="EMBL" id="JAMQOL010000001">
    <property type="protein sequence ID" value="MCM4075975.1"/>
    <property type="molecule type" value="Genomic_DNA"/>
</dbReference>
<dbReference type="InterPro" id="IPR000515">
    <property type="entry name" value="MetI-like"/>
</dbReference>
<evidence type="ECO:0000313" key="10">
    <source>
        <dbReference type="Proteomes" id="UP001523216"/>
    </source>
</evidence>
<accession>A0ABT0XQM7</accession>
<keyword evidence="10" id="KW-1185">Reference proteome</keyword>
<comment type="similarity">
    <text evidence="7">Belongs to the binding-protein-dependent transport system permease family.</text>
</comment>
<evidence type="ECO:0000256" key="7">
    <source>
        <dbReference type="RuleBase" id="RU363032"/>
    </source>
</evidence>
<organism evidence="9 10">
    <name type="scientific">Paractinoplanes hotanensis</name>
    <dbReference type="NCBI Taxonomy" id="2906497"/>
    <lineage>
        <taxon>Bacteria</taxon>
        <taxon>Bacillati</taxon>
        <taxon>Actinomycetota</taxon>
        <taxon>Actinomycetes</taxon>
        <taxon>Micromonosporales</taxon>
        <taxon>Micromonosporaceae</taxon>
        <taxon>Paractinoplanes</taxon>
    </lineage>
</organism>
<dbReference type="PROSITE" id="PS50928">
    <property type="entry name" value="ABC_TM1"/>
    <property type="match status" value="1"/>
</dbReference>
<evidence type="ECO:0000256" key="2">
    <source>
        <dbReference type="ARBA" id="ARBA00022448"/>
    </source>
</evidence>
<dbReference type="Proteomes" id="UP001523216">
    <property type="component" value="Unassembled WGS sequence"/>
</dbReference>
<feature type="transmembrane region" description="Helical" evidence="7">
    <location>
        <begin position="298"/>
        <end position="318"/>
    </location>
</feature>
<dbReference type="CDD" id="cd06261">
    <property type="entry name" value="TM_PBP2"/>
    <property type="match status" value="1"/>
</dbReference>
<feature type="transmembrane region" description="Helical" evidence="7">
    <location>
        <begin position="44"/>
        <end position="63"/>
    </location>
</feature>
<keyword evidence="2 7" id="KW-0813">Transport</keyword>
<feature type="domain" description="ABC transmembrane type-1" evidence="8">
    <location>
        <begin position="100"/>
        <end position="319"/>
    </location>
</feature>
<dbReference type="PANTHER" id="PTHR43227:SF8">
    <property type="entry name" value="DIACETYLCHITOBIOSE UPTAKE SYSTEM PERMEASE PROTEIN DASB"/>
    <property type="match status" value="1"/>
</dbReference>
<dbReference type="SUPFAM" id="SSF161098">
    <property type="entry name" value="MetI-like"/>
    <property type="match status" value="1"/>
</dbReference>
<geneLocation type="plasmid" evidence="9">
    <name>p1</name>
</geneLocation>
<keyword evidence="6 7" id="KW-0472">Membrane</keyword>
<keyword evidence="4 7" id="KW-0812">Transmembrane</keyword>
<evidence type="ECO:0000259" key="8">
    <source>
        <dbReference type="PROSITE" id="PS50928"/>
    </source>
</evidence>
<comment type="caution">
    <text evidence="9">The sequence shown here is derived from an EMBL/GenBank/DDBJ whole genome shotgun (WGS) entry which is preliminary data.</text>
</comment>
<feature type="transmembrane region" description="Helical" evidence="7">
    <location>
        <begin position="137"/>
        <end position="156"/>
    </location>
</feature>
<evidence type="ECO:0000256" key="5">
    <source>
        <dbReference type="ARBA" id="ARBA00022989"/>
    </source>
</evidence>
<gene>
    <name evidence="9" type="ORF">LXN57_00170</name>
</gene>
<dbReference type="RefSeq" id="WP_251796002.1">
    <property type="nucleotide sequence ID" value="NZ_JAMQOL010000001.1"/>
</dbReference>
<proteinExistence type="inferred from homology"/>
<name>A0ABT0XQM7_9ACTN</name>
<evidence type="ECO:0000256" key="3">
    <source>
        <dbReference type="ARBA" id="ARBA00022475"/>
    </source>
</evidence>